<dbReference type="Proteomes" id="UP000186817">
    <property type="component" value="Unassembled WGS sequence"/>
</dbReference>
<dbReference type="OrthoDB" id="409431at2759"/>
<evidence type="ECO:0000313" key="1">
    <source>
        <dbReference type="EMBL" id="OLQ12831.1"/>
    </source>
</evidence>
<organism evidence="1 2">
    <name type="scientific">Symbiodinium microadriaticum</name>
    <name type="common">Dinoflagellate</name>
    <name type="synonym">Zooxanthella microadriatica</name>
    <dbReference type="NCBI Taxonomy" id="2951"/>
    <lineage>
        <taxon>Eukaryota</taxon>
        <taxon>Sar</taxon>
        <taxon>Alveolata</taxon>
        <taxon>Dinophyceae</taxon>
        <taxon>Suessiales</taxon>
        <taxon>Symbiodiniaceae</taxon>
        <taxon>Symbiodinium</taxon>
    </lineage>
</organism>
<dbReference type="AlphaFoldDB" id="A0A1Q9EZI1"/>
<comment type="caution">
    <text evidence="1">The sequence shown here is derived from an EMBL/GenBank/DDBJ whole genome shotgun (WGS) entry which is preliminary data.</text>
</comment>
<name>A0A1Q9EZI1_SYMMI</name>
<protein>
    <submittedName>
        <fullName evidence="1">Uncharacterized protein</fullName>
    </submittedName>
</protein>
<keyword evidence="2" id="KW-1185">Reference proteome</keyword>
<accession>A0A1Q9EZI1</accession>
<sequence>MAPKKRRHLSDAKLQTKKSKVGEELMQIVAEDEGLRQRRLIDEIVAELENQPAKLQACHIAVMSDMFLSGGGQARSELDRFHSGIKFVNKLPKSFILPWLRELSEMFLPTSAWTVFGKKDSKVHLQLLCYACEIELSDKIGYHDKVKWKGLMEDRYRECGSKLSSLQVDAEGKIDWETSGSYALRPAIPDDNADPAKHRFTHVACGQDEVALPRSLEACMKLSLVKFFTAHEKFQARLSKSFLDVDDMEEPTPTKSSSAVSVLHNSATGEDVILEPSAGDGARVFWSCKSLHLEAFGKDCPRTPHQWYQNWWTWWEKAIASQRWPSDCHVRRAKAQKSKSNSTVNTETRIFPEPSLSSLAFAFLLPRWCQTSANQKKYVETASTWNAFLQGLLLRTFGSTTVTARFVLDPDAVCSPGLPAEGLHPVAVVIERGDFVFDLDGASEAQVEEAARQDAGYLAAGAGNTTGQLIITVTSLRRLEEVSYIAVVPVELASDVWT</sequence>
<gene>
    <name evidence="1" type="ORF">AK812_SmicGene3249</name>
</gene>
<proteinExistence type="predicted"/>
<dbReference type="EMBL" id="LSRX01000038">
    <property type="protein sequence ID" value="OLQ12831.1"/>
    <property type="molecule type" value="Genomic_DNA"/>
</dbReference>
<reference evidence="1 2" key="1">
    <citation type="submission" date="2016-02" db="EMBL/GenBank/DDBJ databases">
        <title>Genome analysis of coral dinoflagellate symbionts highlights evolutionary adaptations to a symbiotic lifestyle.</title>
        <authorList>
            <person name="Aranda M."/>
            <person name="Li Y."/>
            <person name="Liew Y.J."/>
            <person name="Baumgarten S."/>
            <person name="Simakov O."/>
            <person name="Wilson M."/>
            <person name="Piel J."/>
            <person name="Ashoor H."/>
            <person name="Bougouffa S."/>
            <person name="Bajic V.B."/>
            <person name="Ryu T."/>
            <person name="Ravasi T."/>
            <person name="Bayer T."/>
            <person name="Micklem G."/>
            <person name="Kim H."/>
            <person name="Bhak J."/>
            <person name="Lajeunesse T.C."/>
            <person name="Voolstra C.R."/>
        </authorList>
    </citation>
    <scope>NUCLEOTIDE SEQUENCE [LARGE SCALE GENOMIC DNA]</scope>
    <source>
        <strain evidence="1 2">CCMP2467</strain>
    </source>
</reference>
<evidence type="ECO:0000313" key="2">
    <source>
        <dbReference type="Proteomes" id="UP000186817"/>
    </source>
</evidence>